<feature type="repeat" description="WD" evidence="3">
    <location>
        <begin position="283"/>
        <end position="308"/>
    </location>
</feature>
<sequence length="388" mass="42099">MAKRAAPQEEGLIISSSNDERQKALVRSVKRTSNLDCPNTCSADRGICASQPSSLMFLPRTEYRVIALWRTYPPNTNYGLLSTIHKAPVLDLQWSLFSPLLYSVSADHTLAYTDLTTGQRVRKLRAHREIINSLDRTLAGGAGVELLASASDDGTVRVWEGGDEAGKDPVAVFEVGSPVTCVAWSADGASIYAGALDNGIHVLDLRKQEEVSVLNGHVDTPTGLAISPNGSYLLSPSFSSQVIIHDIRPFAPSPNRIHRVLTGAPAGFENTLLKGAWSREDGGRRVAVGGADRTVTIWDVESSKILYKVRCGCAVISDRWLTVTPSSFGSCRGTRAQSRTVDFHPNEPISEKRVNTRRMAPDMTFYLQSFTASKDGTMLLGEIEPGAP</sequence>
<evidence type="ECO:0000256" key="3">
    <source>
        <dbReference type="PROSITE-ProRule" id="PRU00221"/>
    </source>
</evidence>
<dbReference type="InterPro" id="IPR015943">
    <property type="entry name" value="WD40/YVTN_repeat-like_dom_sf"/>
</dbReference>
<accession>A0AAD4Q956</accession>
<evidence type="ECO:0000256" key="1">
    <source>
        <dbReference type="ARBA" id="ARBA00022574"/>
    </source>
</evidence>
<reference evidence="4" key="1">
    <citation type="submission" date="2022-01" db="EMBL/GenBank/DDBJ databases">
        <title>Comparative genomics reveals a dynamic genome evolution in the ectomycorrhizal milk-cap (Lactarius) mushrooms.</title>
        <authorList>
            <consortium name="DOE Joint Genome Institute"/>
            <person name="Lebreton A."/>
            <person name="Tang N."/>
            <person name="Kuo A."/>
            <person name="LaButti K."/>
            <person name="Drula E."/>
            <person name="Barry K."/>
            <person name="Clum A."/>
            <person name="Lipzen A."/>
            <person name="Mousain D."/>
            <person name="Ng V."/>
            <person name="Wang R."/>
            <person name="Wang X."/>
            <person name="Dai Y."/>
            <person name="Henrissat B."/>
            <person name="Grigoriev I.V."/>
            <person name="Guerin-Laguette A."/>
            <person name="Yu F."/>
            <person name="Martin F.M."/>
        </authorList>
    </citation>
    <scope>NUCLEOTIDE SEQUENCE</scope>
    <source>
        <strain evidence="4">QP</strain>
    </source>
</reference>
<evidence type="ECO:0000256" key="2">
    <source>
        <dbReference type="ARBA" id="ARBA00022737"/>
    </source>
</evidence>
<dbReference type="InterPro" id="IPR036322">
    <property type="entry name" value="WD40_repeat_dom_sf"/>
</dbReference>
<dbReference type="InterPro" id="IPR001680">
    <property type="entry name" value="WD40_rpt"/>
</dbReference>
<dbReference type="InterPro" id="IPR052234">
    <property type="entry name" value="U5_snRNP_Component"/>
</dbReference>
<evidence type="ECO:0000313" key="5">
    <source>
        <dbReference type="Proteomes" id="UP001201163"/>
    </source>
</evidence>
<keyword evidence="1 3" id="KW-0853">WD repeat</keyword>
<gene>
    <name evidence="4" type="ORF">EDB92DRAFT_1894523</name>
</gene>
<keyword evidence="5" id="KW-1185">Reference proteome</keyword>
<dbReference type="GO" id="GO:0071013">
    <property type="term" value="C:catalytic step 2 spliceosome"/>
    <property type="evidence" value="ECO:0007669"/>
    <property type="project" value="TreeGrafter"/>
</dbReference>
<dbReference type="PROSITE" id="PS50082">
    <property type="entry name" value="WD_REPEATS_2"/>
    <property type="match status" value="2"/>
</dbReference>
<dbReference type="Pfam" id="PF00400">
    <property type="entry name" value="WD40"/>
    <property type="match status" value="3"/>
</dbReference>
<dbReference type="PANTHER" id="PTHR44006">
    <property type="entry name" value="U5 SMALL NUCLEAR RIBONUCLEOPROTEIN 40 KDA PROTEIN"/>
    <property type="match status" value="1"/>
</dbReference>
<name>A0AAD4Q956_9AGAM</name>
<dbReference type="AlphaFoldDB" id="A0AAD4Q956"/>
<keyword evidence="2" id="KW-0677">Repeat</keyword>
<feature type="repeat" description="WD" evidence="3">
    <location>
        <begin position="124"/>
        <end position="160"/>
    </location>
</feature>
<dbReference type="SMART" id="SM00320">
    <property type="entry name" value="WD40"/>
    <property type="match status" value="5"/>
</dbReference>
<protein>
    <submittedName>
        <fullName evidence="4">WD40 repeat-like protein</fullName>
    </submittedName>
</protein>
<dbReference type="Gene3D" id="2.130.10.10">
    <property type="entry name" value="YVTN repeat-like/Quinoprotein amine dehydrogenase"/>
    <property type="match status" value="1"/>
</dbReference>
<comment type="caution">
    <text evidence="4">The sequence shown here is derived from an EMBL/GenBank/DDBJ whole genome shotgun (WGS) entry which is preliminary data.</text>
</comment>
<dbReference type="GO" id="GO:0003723">
    <property type="term" value="F:RNA binding"/>
    <property type="evidence" value="ECO:0007669"/>
    <property type="project" value="TreeGrafter"/>
</dbReference>
<dbReference type="EMBL" id="JAKELL010000100">
    <property type="protein sequence ID" value="KAH8982436.1"/>
    <property type="molecule type" value="Genomic_DNA"/>
</dbReference>
<dbReference type="PANTHER" id="PTHR44006:SF1">
    <property type="entry name" value="U5 SMALL NUCLEAR RIBONUCLEOPROTEIN 40 KDA PROTEIN"/>
    <property type="match status" value="1"/>
</dbReference>
<dbReference type="SUPFAM" id="SSF50978">
    <property type="entry name" value="WD40 repeat-like"/>
    <property type="match status" value="1"/>
</dbReference>
<dbReference type="Proteomes" id="UP001201163">
    <property type="component" value="Unassembled WGS sequence"/>
</dbReference>
<proteinExistence type="predicted"/>
<evidence type="ECO:0000313" key="4">
    <source>
        <dbReference type="EMBL" id="KAH8982436.1"/>
    </source>
</evidence>
<organism evidence="4 5">
    <name type="scientific">Lactarius akahatsu</name>
    <dbReference type="NCBI Taxonomy" id="416441"/>
    <lineage>
        <taxon>Eukaryota</taxon>
        <taxon>Fungi</taxon>
        <taxon>Dikarya</taxon>
        <taxon>Basidiomycota</taxon>
        <taxon>Agaricomycotina</taxon>
        <taxon>Agaricomycetes</taxon>
        <taxon>Russulales</taxon>
        <taxon>Russulaceae</taxon>
        <taxon>Lactarius</taxon>
    </lineage>
</organism>